<comment type="caution">
    <text evidence="4">The sequence shown here is derived from an EMBL/GenBank/DDBJ whole genome shotgun (WGS) entry which is preliminary data.</text>
</comment>
<feature type="region of interest" description="Disordered" evidence="2">
    <location>
        <begin position="1"/>
        <end position="40"/>
    </location>
</feature>
<feature type="compositionally biased region" description="Acidic residues" evidence="2">
    <location>
        <begin position="8"/>
        <end position="19"/>
    </location>
</feature>
<feature type="compositionally biased region" description="Basic and acidic residues" evidence="2">
    <location>
        <begin position="20"/>
        <end position="36"/>
    </location>
</feature>
<sequence length="249" mass="28094">MEISDISEVIEDNNEDDDDHQTSGDGKKSPDSSDRHKDKHKNKLNNYVAITVVMFVTFMGVCKVKSDNVVQAMQKAQADRIDTWSFYQARNLRAEVAKSTVAQLKLQALSQQPKVRAEYDKEISRYEALAVKQDTEKEKLQKQAQDAEKLYDQLNIHDDQFDLSEAAFALAIALLAMTSLTQKGWLYGAAMIPAAFGLFMGLAGLLNWDTHPEALTKLLSDNVINHSHQQVTTRPDEQWFPHLSPSKNL</sequence>
<keyword evidence="3" id="KW-0472">Membrane</keyword>
<dbReference type="Proteomes" id="UP001152872">
    <property type="component" value="Unassembled WGS sequence"/>
</dbReference>
<proteinExistence type="predicted"/>
<feature type="coiled-coil region" evidence="1">
    <location>
        <begin position="123"/>
        <end position="157"/>
    </location>
</feature>
<protein>
    <submittedName>
        <fullName evidence="4">DUF4337 domain-containing protein</fullName>
    </submittedName>
</protein>
<feature type="transmembrane region" description="Helical" evidence="3">
    <location>
        <begin position="44"/>
        <end position="64"/>
    </location>
</feature>
<dbReference type="EMBL" id="VBTY01000087">
    <property type="protein sequence ID" value="MDG3495189.1"/>
    <property type="molecule type" value="Genomic_DNA"/>
</dbReference>
<keyword evidence="3" id="KW-1133">Transmembrane helix</keyword>
<keyword evidence="1" id="KW-0175">Coiled coil</keyword>
<dbReference type="AlphaFoldDB" id="A0A9X4MFD9"/>
<name>A0A9X4MFD9_9CYAN</name>
<keyword evidence="3" id="KW-0812">Transmembrane</keyword>
<feature type="transmembrane region" description="Helical" evidence="3">
    <location>
        <begin position="186"/>
        <end position="208"/>
    </location>
</feature>
<evidence type="ECO:0000256" key="3">
    <source>
        <dbReference type="SAM" id="Phobius"/>
    </source>
</evidence>
<dbReference type="InterPro" id="IPR025570">
    <property type="entry name" value="DUF4337"/>
</dbReference>
<gene>
    <name evidence="4" type="ORF">FEV09_11520</name>
</gene>
<organism evidence="4 5">
    <name type="scientific">Pseudanabaena catenata USMAC16</name>
    <dbReference type="NCBI Taxonomy" id="1855837"/>
    <lineage>
        <taxon>Bacteria</taxon>
        <taxon>Bacillati</taxon>
        <taxon>Cyanobacteriota</taxon>
        <taxon>Cyanophyceae</taxon>
        <taxon>Pseudanabaenales</taxon>
        <taxon>Pseudanabaenaceae</taxon>
        <taxon>Pseudanabaena</taxon>
    </lineage>
</organism>
<keyword evidence="5" id="KW-1185">Reference proteome</keyword>
<dbReference type="Pfam" id="PF14235">
    <property type="entry name" value="DUF4337"/>
    <property type="match status" value="1"/>
</dbReference>
<reference evidence="4" key="1">
    <citation type="submission" date="2019-05" db="EMBL/GenBank/DDBJ databases">
        <title>Whole genome sequencing of Pseudanabaena catenata USMAC16.</title>
        <authorList>
            <person name="Khan Z."/>
            <person name="Omar W.M."/>
            <person name="Convey P."/>
            <person name="Merican F."/>
            <person name="Najimudin N."/>
        </authorList>
    </citation>
    <scope>NUCLEOTIDE SEQUENCE</scope>
    <source>
        <strain evidence="4">USMAC16</strain>
    </source>
</reference>
<evidence type="ECO:0000256" key="1">
    <source>
        <dbReference type="SAM" id="Coils"/>
    </source>
</evidence>
<evidence type="ECO:0000256" key="2">
    <source>
        <dbReference type="SAM" id="MobiDB-lite"/>
    </source>
</evidence>
<dbReference type="RefSeq" id="WP_009627302.1">
    <property type="nucleotide sequence ID" value="NZ_VBTY01000087.1"/>
</dbReference>
<evidence type="ECO:0000313" key="5">
    <source>
        <dbReference type="Proteomes" id="UP001152872"/>
    </source>
</evidence>
<evidence type="ECO:0000313" key="4">
    <source>
        <dbReference type="EMBL" id="MDG3495189.1"/>
    </source>
</evidence>
<accession>A0A9X4MFD9</accession>